<protein>
    <recommendedName>
        <fullName evidence="1">DUF7770 domain-containing protein</fullName>
    </recommendedName>
</protein>
<feature type="domain" description="DUF7770" evidence="1">
    <location>
        <begin position="24"/>
        <end position="122"/>
    </location>
</feature>
<gene>
    <name evidence="2" type="ORF">QBC35DRAFT_451684</name>
</gene>
<dbReference type="Proteomes" id="UP001302126">
    <property type="component" value="Unassembled WGS sequence"/>
</dbReference>
<evidence type="ECO:0000313" key="3">
    <source>
        <dbReference type="Proteomes" id="UP001302126"/>
    </source>
</evidence>
<evidence type="ECO:0000313" key="2">
    <source>
        <dbReference type="EMBL" id="KAK4188089.1"/>
    </source>
</evidence>
<proteinExistence type="predicted"/>
<reference evidence="2" key="2">
    <citation type="submission" date="2023-05" db="EMBL/GenBank/DDBJ databases">
        <authorList>
            <consortium name="Lawrence Berkeley National Laboratory"/>
            <person name="Steindorff A."/>
            <person name="Hensen N."/>
            <person name="Bonometti L."/>
            <person name="Westerberg I."/>
            <person name="Brannstrom I.O."/>
            <person name="Guillou S."/>
            <person name="Cros-Aarteil S."/>
            <person name="Calhoun S."/>
            <person name="Haridas S."/>
            <person name="Kuo A."/>
            <person name="Mondo S."/>
            <person name="Pangilinan J."/>
            <person name="Riley R."/>
            <person name="Labutti K."/>
            <person name="Andreopoulos B."/>
            <person name="Lipzen A."/>
            <person name="Chen C."/>
            <person name="Yanf M."/>
            <person name="Daum C."/>
            <person name="Ng V."/>
            <person name="Clum A."/>
            <person name="Ohm R."/>
            <person name="Martin F."/>
            <person name="Silar P."/>
            <person name="Natvig D."/>
            <person name="Lalanne C."/>
            <person name="Gautier V."/>
            <person name="Ament-Velasquez S.L."/>
            <person name="Kruys A."/>
            <person name="Hutchinson M.I."/>
            <person name="Powell A.J."/>
            <person name="Barry K."/>
            <person name="Miller A.N."/>
            <person name="Grigoriev I.V."/>
            <person name="Debuchy R."/>
            <person name="Gladieux P."/>
            <person name="Thoren M.H."/>
            <person name="Johannesson H."/>
        </authorList>
    </citation>
    <scope>NUCLEOTIDE SEQUENCE</scope>
    <source>
        <strain evidence="2">PSN309</strain>
    </source>
</reference>
<evidence type="ECO:0000259" key="1">
    <source>
        <dbReference type="Pfam" id="PF24968"/>
    </source>
</evidence>
<dbReference type="InterPro" id="IPR056672">
    <property type="entry name" value="DUF7770"/>
</dbReference>
<comment type="caution">
    <text evidence="2">The sequence shown here is derived from an EMBL/GenBank/DDBJ whole genome shotgun (WGS) entry which is preliminary data.</text>
</comment>
<organism evidence="2 3">
    <name type="scientific">Podospora australis</name>
    <dbReference type="NCBI Taxonomy" id="1536484"/>
    <lineage>
        <taxon>Eukaryota</taxon>
        <taxon>Fungi</taxon>
        <taxon>Dikarya</taxon>
        <taxon>Ascomycota</taxon>
        <taxon>Pezizomycotina</taxon>
        <taxon>Sordariomycetes</taxon>
        <taxon>Sordariomycetidae</taxon>
        <taxon>Sordariales</taxon>
        <taxon>Podosporaceae</taxon>
        <taxon>Podospora</taxon>
    </lineage>
</organism>
<dbReference type="AlphaFoldDB" id="A0AAN6WTW5"/>
<reference evidence="2" key="1">
    <citation type="journal article" date="2023" name="Mol. Phylogenet. Evol.">
        <title>Genome-scale phylogeny and comparative genomics of the fungal order Sordariales.</title>
        <authorList>
            <person name="Hensen N."/>
            <person name="Bonometti L."/>
            <person name="Westerberg I."/>
            <person name="Brannstrom I.O."/>
            <person name="Guillou S."/>
            <person name="Cros-Aarteil S."/>
            <person name="Calhoun S."/>
            <person name="Haridas S."/>
            <person name="Kuo A."/>
            <person name="Mondo S."/>
            <person name="Pangilinan J."/>
            <person name="Riley R."/>
            <person name="LaButti K."/>
            <person name="Andreopoulos B."/>
            <person name="Lipzen A."/>
            <person name="Chen C."/>
            <person name="Yan M."/>
            <person name="Daum C."/>
            <person name="Ng V."/>
            <person name="Clum A."/>
            <person name="Steindorff A."/>
            <person name="Ohm R.A."/>
            <person name="Martin F."/>
            <person name="Silar P."/>
            <person name="Natvig D.O."/>
            <person name="Lalanne C."/>
            <person name="Gautier V."/>
            <person name="Ament-Velasquez S.L."/>
            <person name="Kruys A."/>
            <person name="Hutchinson M.I."/>
            <person name="Powell A.J."/>
            <person name="Barry K."/>
            <person name="Miller A.N."/>
            <person name="Grigoriev I.V."/>
            <person name="Debuchy R."/>
            <person name="Gladieux P."/>
            <person name="Hiltunen Thoren M."/>
            <person name="Johannesson H."/>
        </authorList>
    </citation>
    <scope>NUCLEOTIDE SEQUENCE</scope>
    <source>
        <strain evidence="2">PSN309</strain>
    </source>
</reference>
<accession>A0AAN6WTW5</accession>
<dbReference type="EMBL" id="MU864393">
    <property type="protein sequence ID" value="KAK4188089.1"/>
    <property type="molecule type" value="Genomic_DNA"/>
</dbReference>
<name>A0AAN6WTW5_9PEZI</name>
<sequence length="131" mass="14707">MDNNWDVEKLHPEDLLASVTGIVSASVRVDMMPGYGSDGLRGKLEVSSKLYDCTRNSIKTLSFPATLGVNVKKVLDLISSQGRHKHQFTPEWEGCRHWNKIIIQDLQRVGYIQSGAKKQRTRWVLLGDALG</sequence>
<keyword evidence="3" id="KW-1185">Reference proteome</keyword>
<dbReference type="Pfam" id="PF24968">
    <property type="entry name" value="DUF7770"/>
    <property type="match status" value="1"/>
</dbReference>